<evidence type="ECO:0000256" key="6">
    <source>
        <dbReference type="PIRNR" id="PIRNR038800"/>
    </source>
</evidence>
<comment type="catalytic activity">
    <reaction evidence="4 6">
        <text>L-kynurenine + H2O = anthranilate + L-alanine + H(+)</text>
        <dbReference type="Rhea" id="RHEA:16813"/>
        <dbReference type="ChEBI" id="CHEBI:15377"/>
        <dbReference type="ChEBI" id="CHEBI:15378"/>
        <dbReference type="ChEBI" id="CHEBI:16567"/>
        <dbReference type="ChEBI" id="CHEBI:57959"/>
        <dbReference type="ChEBI" id="CHEBI:57972"/>
        <dbReference type="EC" id="3.7.1.3"/>
    </reaction>
</comment>
<keyword evidence="2 4" id="KW-0378">Hydrolase</keyword>
<gene>
    <name evidence="4 7" type="primary">kynU</name>
    <name evidence="7" type="ORF">C1I99_17660</name>
</gene>
<dbReference type="Gene3D" id="3.90.1150.10">
    <property type="entry name" value="Aspartate Aminotransferase, domain 1"/>
    <property type="match status" value="1"/>
</dbReference>
<dbReference type="AlphaFoldDB" id="A0A2W2C974"/>
<proteinExistence type="inferred from homology"/>
<dbReference type="PIRSF" id="PIRSF038800">
    <property type="entry name" value="KYNU"/>
    <property type="match status" value="1"/>
</dbReference>
<dbReference type="FunFam" id="3.40.640.10:FF:000031">
    <property type="entry name" value="Kynureninase"/>
    <property type="match status" value="1"/>
</dbReference>
<keyword evidence="3 4" id="KW-0663">Pyridoxal phosphate</keyword>
<feature type="binding site" evidence="4">
    <location>
        <position position="115"/>
    </location>
    <ligand>
        <name>pyridoxal 5'-phosphate</name>
        <dbReference type="ChEBI" id="CHEBI:597326"/>
    </ligand>
</feature>
<comment type="function">
    <text evidence="4 6">Catalyzes the cleavage of L-kynurenine (L-Kyn) and L-3-hydroxykynurenine (L-3OHKyn) into anthranilic acid (AA) and 3-hydroxyanthranilic acid (3-OHAA), respectively.</text>
</comment>
<sequence>MRIPAAESSGPTAGEAQAHRLDAADPGHRHLFHVPPADGGRYPEAAYLAGNSLGLQPRATRTELLADLDAWGRLGVEGHLEAERPWLPYHELLTAPAARLVGALPTETVVMNSLTVNLHLLMVSFYRPAGVRTRIVIEDSAFPSDSYAVRSQARFHGLDPDETVVRLTPRPGEETLRTSDVCQFLDAEGDTVALVLLGGVNYLTGELMDIPAITAAGRAAGAVVGWDLAHAAGNVPLALHDWDVDFAAWCSYKYLNSGPGALSGVFVHERHLGDPTLPRFEGWWSTEAGSRFEMAPVSRPPATVEAWQISNPPIFAMGPVRTSLELFDSVGIPALRERSLRLTGYLERLLDEITAHRPLTVITPRDPQRRGCQLSVRVGAGSVVALAKRLRHEHGVIADAREPDILRFAPVPLYSTYHECWRAAEALAATVAEVDR</sequence>
<comment type="subunit">
    <text evidence="4 6">Homodimer.</text>
</comment>
<dbReference type="InterPro" id="IPR010111">
    <property type="entry name" value="Kynureninase"/>
</dbReference>
<comment type="caution">
    <text evidence="7">The sequence shown here is derived from an EMBL/GenBank/DDBJ whole genome shotgun (WGS) entry which is preliminary data.</text>
</comment>
<evidence type="ECO:0000256" key="1">
    <source>
        <dbReference type="ARBA" id="ARBA00022642"/>
    </source>
</evidence>
<dbReference type="Proteomes" id="UP000248749">
    <property type="component" value="Unassembled WGS sequence"/>
</dbReference>
<dbReference type="SUPFAM" id="SSF53383">
    <property type="entry name" value="PLP-dependent transferases"/>
    <property type="match status" value="1"/>
</dbReference>
<protein>
    <recommendedName>
        <fullName evidence="4 5">Kynureninase</fullName>
        <ecNumber evidence="4 5">3.7.1.3</ecNumber>
    </recommendedName>
    <alternativeName>
        <fullName evidence="4">L-kynurenine hydrolase</fullName>
    </alternativeName>
</protein>
<keyword evidence="8" id="KW-1185">Reference proteome</keyword>
<feature type="modified residue" description="N6-(pyridoxal phosphate)lysine" evidence="4">
    <location>
        <position position="253"/>
    </location>
</feature>
<evidence type="ECO:0000313" key="7">
    <source>
        <dbReference type="EMBL" id="PZF95985.1"/>
    </source>
</evidence>
<comment type="similarity">
    <text evidence="4 6">Belongs to the kynureninase family.</text>
</comment>
<evidence type="ECO:0000313" key="8">
    <source>
        <dbReference type="Proteomes" id="UP000248749"/>
    </source>
</evidence>
<feature type="binding site" evidence="4">
    <location>
        <position position="311"/>
    </location>
    <ligand>
        <name>pyridoxal 5'-phosphate</name>
        <dbReference type="ChEBI" id="CHEBI:597326"/>
    </ligand>
</feature>
<comment type="cofactor">
    <cofactor evidence="4 6">
        <name>pyridoxal 5'-phosphate</name>
        <dbReference type="ChEBI" id="CHEBI:597326"/>
    </cofactor>
</comment>
<dbReference type="UniPathway" id="UPA00334">
    <property type="reaction ID" value="UER00455"/>
</dbReference>
<dbReference type="Pfam" id="PF22580">
    <property type="entry name" value="KYNU_C"/>
    <property type="match status" value="1"/>
</dbReference>
<dbReference type="Gene3D" id="3.40.640.10">
    <property type="entry name" value="Type I PLP-dependent aspartate aminotransferase-like (Major domain)"/>
    <property type="match status" value="1"/>
</dbReference>
<feature type="binding site" evidence="4">
    <location>
        <begin position="142"/>
        <end position="145"/>
    </location>
    <ligand>
        <name>pyridoxal 5'-phosphate</name>
        <dbReference type="ChEBI" id="CHEBI:597326"/>
    </ligand>
</feature>
<dbReference type="GO" id="GO:0019805">
    <property type="term" value="P:quinolinate biosynthetic process"/>
    <property type="evidence" value="ECO:0007669"/>
    <property type="project" value="UniProtKB-UniRule"/>
</dbReference>
<evidence type="ECO:0000256" key="3">
    <source>
        <dbReference type="ARBA" id="ARBA00022898"/>
    </source>
</evidence>
<dbReference type="GO" id="GO:0043420">
    <property type="term" value="P:anthranilate metabolic process"/>
    <property type="evidence" value="ECO:0007669"/>
    <property type="project" value="TreeGrafter"/>
</dbReference>
<feature type="binding site" evidence="4">
    <location>
        <position position="283"/>
    </location>
    <ligand>
        <name>pyridoxal 5'-phosphate</name>
        <dbReference type="ChEBI" id="CHEBI:597326"/>
    </ligand>
</feature>
<dbReference type="UniPathway" id="UPA00253">
    <property type="reaction ID" value="UER00329"/>
</dbReference>
<comment type="pathway">
    <text evidence="4 6">Amino-acid degradation; L-kynurenine degradation; L-alanine and anthranilate from L-kynurenine: step 1/1.</text>
</comment>
<accession>A0A2W2C974</accession>
<comment type="pathway">
    <text evidence="4 6">Cofactor biosynthesis; NAD(+) biosynthesis; quinolinate from L-kynurenine: step 2/3.</text>
</comment>
<comment type="catalytic activity">
    <reaction evidence="6">
        <text>3-hydroxy-L-kynurenine + H2O = 3-hydroxyanthranilate + L-alanine + H(+)</text>
        <dbReference type="Rhea" id="RHEA:25143"/>
        <dbReference type="ChEBI" id="CHEBI:15377"/>
        <dbReference type="ChEBI" id="CHEBI:15378"/>
        <dbReference type="ChEBI" id="CHEBI:36559"/>
        <dbReference type="ChEBI" id="CHEBI:57972"/>
        <dbReference type="ChEBI" id="CHEBI:58125"/>
        <dbReference type="EC" id="3.7.1.3"/>
    </reaction>
</comment>
<dbReference type="NCBIfam" id="TIGR01814">
    <property type="entry name" value="kynureninase"/>
    <property type="match status" value="1"/>
</dbReference>
<organism evidence="7 8">
    <name type="scientific">Micromonospora deserti</name>
    <dbReference type="NCBI Taxonomy" id="2070366"/>
    <lineage>
        <taxon>Bacteria</taxon>
        <taxon>Bacillati</taxon>
        <taxon>Actinomycetota</taxon>
        <taxon>Actinomycetes</taxon>
        <taxon>Micromonosporales</taxon>
        <taxon>Micromonosporaceae</taxon>
        <taxon>Micromonospora</taxon>
    </lineage>
</organism>
<evidence type="ECO:0000256" key="2">
    <source>
        <dbReference type="ARBA" id="ARBA00022801"/>
    </source>
</evidence>
<feature type="binding site" evidence="4">
    <location>
        <position position="252"/>
    </location>
    <ligand>
        <name>pyridoxal 5'-phosphate</name>
        <dbReference type="ChEBI" id="CHEBI:597326"/>
    </ligand>
</feature>
<dbReference type="HAMAP" id="MF_01970">
    <property type="entry name" value="Kynureninase"/>
    <property type="match status" value="1"/>
</dbReference>
<feature type="binding site" evidence="4">
    <location>
        <position position="230"/>
    </location>
    <ligand>
        <name>pyridoxal 5'-phosphate</name>
        <dbReference type="ChEBI" id="CHEBI:597326"/>
    </ligand>
</feature>
<feature type="binding site" evidence="4">
    <location>
        <position position="227"/>
    </location>
    <ligand>
        <name>pyridoxal 5'-phosphate</name>
        <dbReference type="ChEBI" id="CHEBI:597326"/>
    </ligand>
</feature>
<evidence type="ECO:0000256" key="4">
    <source>
        <dbReference type="HAMAP-Rule" id="MF_01970"/>
    </source>
</evidence>
<dbReference type="GO" id="GO:0009435">
    <property type="term" value="P:NAD+ biosynthetic process"/>
    <property type="evidence" value="ECO:0007669"/>
    <property type="project" value="UniProtKB-UniRule"/>
</dbReference>
<dbReference type="GO" id="GO:0097053">
    <property type="term" value="P:L-kynurenine catabolic process"/>
    <property type="evidence" value="ECO:0007669"/>
    <property type="project" value="UniProtKB-UniRule"/>
</dbReference>
<name>A0A2W2C974_9ACTN</name>
<feature type="binding site" evidence="4">
    <location>
        <position position="114"/>
    </location>
    <ligand>
        <name>pyridoxal 5'-phosphate</name>
        <dbReference type="ChEBI" id="CHEBI:597326"/>
    </ligand>
</feature>
<dbReference type="GO" id="GO:0005737">
    <property type="term" value="C:cytoplasm"/>
    <property type="evidence" value="ECO:0007669"/>
    <property type="project" value="UniProtKB-UniRule"/>
</dbReference>
<dbReference type="GO" id="GO:0030170">
    <property type="term" value="F:pyridoxal phosphate binding"/>
    <property type="evidence" value="ECO:0007669"/>
    <property type="project" value="UniProtKB-UniRule"/>
</dbReference>
<comment type="caution">
    <text evidence="4">Lacks conserved residue(s) required for the propagation of feature annotation.</text>
</comment>
<reference evidence="7 8" key="1">
    <citation type="submission" date="2018-01" db="EMBL/GenBank/DDBJ databases">
        <title>Draft genome sequence of Salinispora sp. 13K206.</title>
        <authorList>
            <person name="Sahin N."/>
            <person name="Saygin H."/>
            <person name="Ay H."/>
        </authorList>
    </citation>
    <scope>NUCLEOTIDE SEQUENCE [LARGE SCALE GENOMIC DNA]</scope>
    <source>
        <strain evidence="7 8">13K206</strain>
    </source>
</reference>
<dbReference type="InterPro" id="IPR015424">
    <property type="entry name" value="PyrdxlP-dep_Trfase"/>
</dbReference>
<evidence type="ECO:0000256" key="5">
    <source>
        <dbReference type="NCBIfam" id="TIGR01814"/>
    </source>
</evidence>
<dbReference type="PANTHER" id="PTHR14084:SF0">
    <property type="entry name" value="KYNURENINASE"/>
    <property type="match status" value="1"/>
</dbReference>
<dbReference type="EC" id="3.7.1.3" evidence="4 5"/>
<dbReference type="GO" id="GO:0019441">
    <property type="term" value="P:L-tryptophan catabolic process to kynurenine"/>
    <property type="evidence" value="ECO:0007669"/>
    <property type="project" value="TreeGrafter"/>
</dbReference>
<dbReference type="OrthoDB" id="9812626at2"/>
<dbReference type="RefSeq" id="WP_111135324.1">
    <property type="nucleotide sequence ID" value="NZ_POUB01000120.1"/>
</dbReference>
<dbReference type="InterPro" id="IPR015422">
    <property type="entry name" value="PyrdxlP-dep_Trfase_small"/>
</dbReference>
<dbReference type="InterPro" id="IPR015421">
    <property type="entry name" value="PyrdxlP-dep_Trfase_major"/>
</dbReference>
<keyword evidence="1 4" id="KW-0662">Pyridine nucleotide biosynthesis</keyword>
<dbReference type="PANTHER" id="PTHR14084">
    <property type="entry name" value="KYNURENINASE"/>
    <property type="match status" value="1"/>
</dbReference>
<dbReference type="EMBL" id="POUB01000120">
    <property type="protein sequence ID" value="PZF95985.1"/>
    <property type="molecule type" value="Genomic_DNA"/>
</dbReference>
<dbReference type="GO" id="GO:0030429">
    <property type="term" value="F:kynureninase activity"/>
    <property type="evidence" value="ECO:0007669"/>
    <property type="project" value="UniProtKB-UniRule"/>
</dbReference>